<protein>
    <submittedName>
        <fullName evidence="10">HMG box domain-containing protein</fullName>
    </submittedName>
</protein>
<organism evidence="9 10">
    <name type="scientific">Steinernema glaseri</name>
    <dbReference type="NCBI Taxonomy" id="37863"/>
    <lineage>
        <taxon>Eukaryota</taxon>
        <taxon>Metazoa</taxon>
        <taxon>Ecdysozoa</taxon>
        <taxon>Nematoda</taxon>
        <taxon>Chromadorea</taxon>
        <taxon>Rhabditida</taxon>
        <taxon>Tylenchina</taxon>
        <taxon>Panagrolaimomorpha</taxon>
        <taxon>Strongyloidoidea</taxon>
        <taxon>Steinernematidae</taxon>
        <taxon>Steinernema</taxon>
    </lineage>
</organism>
<feature type="region of interest" description="Disordered" evidence="7">
    <location>
        <begin position="786"/>
        <end position="817"/>
    </location>
</feature>
<dbReference type="CDD" id="cd04508">
    <property type="entry name" value="Tudor_SF"/>
    <property type="match status" value="1"/>
</dbReference>
<feature type="region of interest" description="Disordered" evidence="7">
    <location>
        <begin position="1"/>
        <end position="80"/>
    </location>
</feature>
<dbReference type="Gene3D" id="1.10.30.10">
    <property type="entry name" value="High mobility group box domain"/>
    <property type="match status" value="1"/>
</dbReference>
<feature type="region of interest" description="Disordered" evidence="7">
    <location>
        <begin position="386"/>
        <end position="407"/>
    </location>
</feature>
<feature type="DNA-binding region" description="HMG box" evidence="6">
    <location>
        <begin position="818"/>
        <end position="886"/>
    </location>
</feature>
<dbReference type="PANTHER" id="PTHR13059">
    <property type="entry name" value="HMG-BOX TRANSCRIPTION FACTOR BBX"/>
    <property type="match status" value="1"/>
</dbReference>
<dbReference type="GO" id="GO:0000977">
    <property type="term" value="F:RNA polymerase II transcription regulatory region sequence-specific DNA binding"/>
    <property type="evidence" value="ECO:0007669"/>
    <property type="project" value="TreeGrafter"/>
</dbReference>
<evidence type="ECO:0000256" key="4">
    <source>
        <dbReference type="ARBA" id="ARBA00023163"/>
    </source>
</evidence>
<feature type="compositionally biased region" description="Polar residues" evidence="7">
    <location>
        <begin position="1091"/>
        <end position="1105"/>
    </location>
</feature>
<keyword evidence="5 6" id="KW-0539">Nucleus</keyword>
<dbReference type="Proteomes" id="UP000095287">
    <property type="component" value="Unplaced"/>
</dbReference>
<dbReference type="InterPro" id="IPR058606">
    <property type="entry name" value="HTH_Cic_C"/>
</dbReference>
<keyword evidence="3 6" id="KW-0238">DNA-binding</keyword>
<feature type="compositionally biased region" description="Polar residues" evidence="7">
    <location>
        <begin position="393"/>
        <end position="407"/>
    </location>
</feature>
<feature type="compositionally biased region" description="Polar residues" evidence="7">
    <location>
        <begin position="493"/>
        <end position="507"/>
    </location>
</feature>
<evidence type="ECO:0000256" key="5">
    <source>
        <dbReference type="ARBA" id="ARBA00023242"/>
    </source>
</evidence>
<dbReference type="InterPro" id="IPR032147">
    <property type="entry name" value="Cic_dom"/>
</dbReference>
<feature type="compositionally biased region" description="Low complexity" evidence="7">
    <location>
        <begin position="482"/>
        <end position="492"/>
    </location>
</feature>
<evidence type="ECO:0000256" key="7">
    <source>
        <dbReference type="SAM" id="MobiDB-lite"/>
    </source>
</evidence>
<dbReference type="InterPro" id="IPR009071">
    <property type="entry name" value="HMG_box_dom"/>
</dbReference>
<feature type="region of interest" description="Disordered" evidence="7">
    <location>
        <begin position="890"/>
        <end position="930"/>
    </location>
</feature>
<keyword evidence="9" id="KW-1185">Reference proteome</keyword>
<dbReference type="Pfam" id="PF00505">
    <property type="entry name" value="HMG_box"/>
    <property type="match status" value="1"/>
</dbReference>
<keyword evidence="1" id="KW-0597">Phosphoprotein</keyword>
<dbReference type="WBParaSite" id="L893_g26751.t1">
    <property type="protein sequence ID" value="L893_g26751.t1"/>
    <property type="gene ID" value="L893_g26751"/>
</dbReference>
<keyword evidence="4" id="KW-0804">Transcription</keyword>
<evidence type="ECO:0000256" key="2">
    <source>
        <dbReference type="ARBA" id="ARBA00023015"/>
    </source>
</evidence>
<feature type="region of interest" description="Disordered" evidence="7">
    <location>
        <begin position="654"/>
        <end position="706"/>
    </location>
</feature>
<feature type="compositionally biased region" description="Polar residues" evidence="7">
    <location>
        <begin position="12"/>
        <end position="26"/>
    </location>
</feature>
<dbReference type="Gene3D" id="2.30.30.140">
    <property type="match status" value="1"/>
</dbReference>
<sequence length="1379" mass="149079">MCSGFWAGGSMDNLSAGPQSEASTVWPSAECGSPSPLDPARAHPKLRRKRTSILEEPPEQQITLCPPEGSYGPGPSSTEPAAALNTAVELNDWQGSRVLARSSDGTSYLPASIKAVTNRQDVTVQFDDGTEETHGNVLDRGVAFSDIIADQAPSTEMVKLKSIVCAKMQTEKQTRFQVGEVLSMKPPCNFLIRLVGATTPEDVLLLSRANIRLLQPPWFDELTTIPTAEQSVSTPNIRCYSVSSSTESTGKDTVLDEEFSRSDVIPVESSEHAPAATGSIFDFAMPPISIATSLSSVGSEVGGQLPSQLVLSQRLVTAPVVSDFGSNSAAIGAQRYKKGEIVTTPGGIRKKFNGKQWRRLCSREGCSKESQRRGYCSRHLSLKGKTGRVDGSSAISPVNSNSGGMVTPKINWSTNSGLDYPEFKDARRMDASSSVANNLLKLHTNPAVAPGVSWMSGLGETSFPNSAPARFSSQTATSSIVQQQQQQQQQQQKKLGSASTPPSTLPFSLNLDEPHRFPLPSIPKQMETTPAASMFFPSDSSTAAAAAAAAALSSHTLLQHIAHPHQLLPLLRLSKLEDLAALTTTNPVTSAPAIAEWMLANANGSLALTDNQGPSSSSAANELVPWHLLIPLVSRALADAQAANGSFDNELLGLDKNGLGEPGDLNNGDSTGDAPQNPPGDANINGNGNGSTTENSGGAQSDEVEQQVVSVGEALPIPAMGPILPVVAASEMKPSGFFREHNRKKPPERHVIPEIRTQSIAEQEELPFPKKDMPKEINFAHPEKFENPYDSVVSPPETPKKKRGDGVMPKKNGERDHIRRPMNAFMIFSKRHRPLVHEKYPNRDNRAVSKILGEWWYALGTEEKQKYHDLASQVKEAHFKAHPEWKWSSRERKKSSLSVSGATKENEVKDEDDLQIPSKTTPDSIPDQCLLSPMTPIHKPTPCRVGEDFSFDIYQRSPALSGSFNYSVPSSPAITDSHSKINGDMLSVQIDGHFVTPFSPFSPHSPSVRSLTSLASGYPNGVTSPLVFSCDSIPSTPNSAFKMSPLTSPVAGGNGGLLATIGSTAPSAFSPAFVQPKMSTSYESALKRHAQSASSANGKAEPSTSELKKFVLMPTPAQRGLAKGRHSTSSAKLNVGDENSQEKRRGNLVDVLNHISRGDSPEPRSPAKKLFKRTDESMDRVLNQVDFEKKFANLPAFSLEEVQNGCLSLPSTPSALMRTYLEKQKRGEIAEKSPRLLAPQSARLPGNRRQELSDSSYFFGPNFSVAESRLLEESEGSASVQSPRTPRTPLDQSVVAEKSPSKRLLDTRRQLVCQLLEEYGFFPSAQAISAFQRRNLIYFPNKQMLILKIREVRQKVMSSMKSPGTPSQAAIIAYASSSN</sequence>
<dbReference type="PROSITE" id="PS00018">
    <property type="entry name" value="EF_HAND_1"/>
    <property type="match status" value="1"/>
</dbReference>
<evidence type="ECO:0000256" key="3">
    <source>
        <dbReference type="ARBA" id="ARBA00023125"/>
    </source>
</evidence>
<accession>A0A1I7ZJA0</accession>
<dbReference type="PROSITE" id="PS50118">
    <property type="entry name" value="HMG_BOX_2"/>
    <property type="match status" value="1"/>
</dbReference>
<dbReference type="GO" id="GO:0000981">
    <property type="term" value="F:DNA-binding transcription factor activity, RNA polymerase II-specific"/>
    <property type="evidence" value="ECO:0007669"/>
    <property type="project" value="TreeGrafter"/>
</dbReference>
<feature type="domain" description="HMG box" evidence="8">
    <location>
        <begin position="818"/>
        <end position="886"/>
    </location>
</feature>
<dbReference type="InterPro" id="IPR018247">
    <property type="entry name" value="EF_Hand_1_Ca_BS"/>
</dbReference>
<feature type="region of interest" description="Disordered" evidence="7">
    <location>
        <begin position="465"/>
        <end position="518"/>
    </location>
</feature>
<dbReference type="GO" id="GO:0005634">
    <property type="term" value="C:nucleus"/>
    <property type="evidence" value="ECO:0007669"/>
    <property type="project" value="UniProtKB-UniRule"/>
</dbReference>
<feature type="region of interest" description="Disordered" evidence="7">
    <location>
        <begin position="1084"/>
        <end position="1145"/>
    </location>
</feature>
<keyword evidence="2" id="KW-0805">Transcription regulation</keyword>
<feature type="compositionally biased region" description="Low complexity" evidence="7">
    <location>
        <begin position="66"/>
        <end position="80"/>
    </location>
</feature>
<proteinExistence type="predicted"/>
<dbReference type="CDD" id="cd21990">
    <property type="entry name" value="HMG-box_CIC-like"/>
    <property type="match status" value="1"/>
</dbReference>
<feature type="compositionally biased region" description="Polar residues" evidence="7">
    <location>
        <begin position="471"/>
        <end position="481"/>
    </location>
</feature>
<reference evidence="10" key="1">
    <citation type="submission" date="2016-11" db="UniProtKB">
        <authorList>
            <consortium name="WormBaseParasite"/>
        </authorList>
    </citation>
    <scope>IDENTIFICATION</scope>
</reference>
<feature type="region of interest" description="Disordered" evidence="7">
    <location>
        <begin position="1274"/>
        <end position="1299"/>
    </location>
</feature>
<name>A0A1I7ZJA0_9BILA</name>
<evidence type="ECO:0000256" key="6">
    <source>
        <dbReference type="PROSITE-ProRule" id="PRU00267"/>
    </source>
</evidence>
<dbReference type="SUPFAM" id="SSF47095">
    <property type="entry name" value="HMG-box"/>
    <property type="match status" value="1"/>
</dbReference>
<dbReference type="PANTHER" id="PTHR13059:SF13">
    <property type="entry name" value="PROTEIN CAPICUA HOMOLOG"/>
    <property type="match status" value="1"/>
</dbReference>
<dbReference type="SMART" id="SM00398">
    <property type="entry name" value="HMG"/>
    <property type="match status" value="1"/>
</dbReference>
<dbReference type="InterPro" id="IPR036910">
    <property type="entry name" value="HMG_box_dom_sf"/>
</dbReference>
<dbReference type="InterPro" id="IPR052412">
    <property type="entry name" value="CC-Dev_Transcription_Reg"/>
</dbReference>
<dbReference type="Pfam" id="PF25981">
    <property type="entry name" value="HTH_Cic_C"/>
    <property type="match status" value="1"/>
</dbReference>
<feature type="compositionally biased region" description="Polar residues" evidence="7">
    <location>
        <begin position="1276"/>
        <end position="1285"/>
    </location>
</feature>
<evidence type="ECO:0000256" key="1">
    <source>
        <dbReference type="ARBA" id="ARBA00022553"/>
    </source>
</evidence>
<dbReference type="FunFam" id="1.10.30.10:FF:000075">
    <property type="entry name" value="Capicua transcriptional repressor a"/>
    <property type="match status" value="1"/>
</dbReference>
<evidence type="ECO:0000259" key="8">
    <source>
        <dbReference type="PROSITE" id="PS50118"/>
    </source>
</evidence>
<dbReference type="InterPro" id="IPR058607">
    <property type="entry name" value="HMG-box_Cic-like"/>
</dbReference>
<dbReference type="Pfam" id="PF16090">
    <property type="entry name" value="DUF4819"/>
    <property type="match status" value="1"/>
</dbReference>
<evidence type="ECO:0000313" key="9">
    <source>
        <dbReference type="Proteomes" id="UP000095287"/>
    </source>
</evidence>
<evidence type="ECO:0000313" key="10">
    <source>
        <dbReference type="WBParaSite" id="L893_g26751.t1"/>
    </source>
</evidence>
<feature type="compositionally biased region" description="Basic residues" evidence="7">
    <location>
        <begin position="42"/>
        <end position="51"/>
    </location>
</feature>
<feature type="compositionally biased region" description="Low complexity" evidence="7">
    <location>
        <begin position="683"/>
        <end position="706"/>
    </location>
</feature>